<organism evidence="2 3">
    <name type="scientific">Didymosphaeria variabile</name>
    <dbReference type="NCBI Taxonomy" id="1932322"/>
    <lineage>
        <taxon>Eukaryota</taxon>
        <taxon>Fungi</taxon>
        <taxon>Dikarya</taxon>
        <taxon>Ascomycota</taxon>
        <taxon>Pezizomycotina</taxon>
        <taxon>Dothideomycetes</taxon>
        <taxon>Pleosporomycetidae</taxon>
        <taxon>Pleosporales</taxon>
        <taxon>Massarineae</taxon>
        <taxon>Didymosphaeriaceae</taxon>
        <taxon>Didymosphaeria</taxon>
    </lineage>
</organism>
<evidence type="ECO:0000256" key="1">
    <source>
        <dbReference type="SAM" id="MobiDB-lite"/>
    </source>
</evidence>
<name>A0A9W8XIH6_9PLEO</name>
<sequence length="353" mass="39357">MIQQFRPERSETQTTSTLLEASQAHAATLMQNQDSRPNSPELLDSIQGPPLGDFGFGLDMNEILMSGVITQETDGNFEGGFDESLYLHRTNRTLSLVRKFGRSDGPYQHRVVQRQTNECFNITAITRDEPEKQVVTSQRSRHGTVPDASRTRAQLQDAIVAAEDAFETWGEFFNCYRHMTTADPDIYLVIAANIRSVANIINEQHDIVSRNTSSASVGNESIRSLPSDRLPSPQYQWALAIQPRPGSIEQHFVSSSLLFDVMSSTATASHRLQTLATQHKTKLQSTPQSTSHTDVQRGNAAHGNVMATIQSLDYVLEVLDGTTMEMKDRMAQLSARFTDSPRDESPVRGMERV</sequence>
<dbReference type="AlphaFoldDB" id="A0A9W8XIH6"/>
<feature type="region of interest" description="Disordered" evidence="1">
    <location>
        <begin position="131"/>
        <end position="150"/>
    </location>
</feature>
<dbReference type="GeneID" id="80912448"/>
<evidence type="ECO:0000313" key="2">
    <source>
        <dbReference type="EMBL" id="KAJ4350297.1"/>
    </source>
</evidence>
<protein>
    <submittedName>
        <fullName evidence="2">Uncharacterized protein</fullName>
    </submittedName>
</protein>
<feature type="compositionally biased region" description="Polar residues" evidence="1">
    <location>
        <begin position="29"/>
        <end position="38"/>
    </location>
</feature>
<keyword evidence="3" id="KW-1185">Reference proteome</keyword>
<evidence type="ECO:0000313" key="3">
    <source>
        <dbReference type="Proteomes" id="UP001140513"/>
    </source>
</evidence>
<feature type="region of interest" description="Disordered" evidence="1">
    <location>
        <begin position="28"/>
        <end position="48"/>
    </location>
</feature>
<reference evidence="2" key="1">
    <citation type="submission" date="2022-10" db="EMBL/GenBank/DDBJ databases">
        <title>Tapping the CABI collections for fungal endophytes: first genome assemblies for Collariella, Neodidymelliopsis, Ascochyta clinopodiicola, Didymella pomorum, Didymosphaeria variabile, Neocosmospora piperis and Neocucurbitaria cava.</title>
        <authorList>
            <person name="Hill R."/>
        </authorList>
    </citation>
    <scope>NUCLEOTIDE SEQUENCE</scope>
    <source>
        <strain evidence="2">IMI 356815</strain>
    </source>
</reference>
<proteinExistence type="predicted"/>
<comment type="caution">
    <text evidence="2">The sequence shown here is derived from an EMBL/GenBank/DDBJ whole genome shotgun (WGS) entry which is preliminary data.</text>
</comment>
<accession>A0A9W8XIH6</accession>
<dbReference type="RefSeq" id="XP_056069227.1">
    <property type="nucleotide sequence ID" value="XM_056217671.1"/>
</dbReference>
<dbReference type="Proteomes" id="UP001140513">
    <property type="component" value="Unassembled WGS sequence"/>
</dbReference>
<gene>
    <name evidence="2" type="ORF">N0V89_008918</name>
</gene>
<dbReference type="EMBL" id="JAPEUX010000006">
    <property type="protein sequence ID" value="KAJ4350297.1"/>
    <property type="molecule type" value="Genomic_DNA"/>
</dbReference>